<dbReference type="InterPro" id="IPR027417">
    <property type="entry name" value="P-loop_NTPase"/>
</dbReference>
<dbReference type="Proteomes" id="UP001596142">
    <property type="component" value="Unassembled WGS sequence"/>
</dbReference>
<dbReference type="Pfam" id="PF13614">
    <property type="entry name" value="AAA_31"/>
    <property type="match status" value="1"/>
</dbReference>
<sequence>MANRAYKKQSGEEQGKGKVIVVCSAVGGTGRTSVTVNLAALLAKRNLKVDIIDGNLQFGDTAMALDLQPFYTLKELAERNDISNARDYAVRHETGIQLIASPTRPEFAELISTSFLASLTKELSEEANVVLVDAQPGLPEYNIELMEQADSLFVVTTAGMAAVKNTKIFIETLEALGLKEKAHLLVNKATAPSVIKGKEIMELVVVDMACFLPEERKRMSQSMDLGRPLVLDEPQRKYTKELGRMIDEQIFSQINETRKSTSRGFVRKVDEKLRGTGGKRRELISKTTIKEPDGSESN</sequence>
<dbReference type="PANTHER" id="PTHR43384:SF13">
    <property type="entry name" value="SLR0110 PROTEIN"/>
    <property type="match status" value="1"/>
</dbReference>
<dbReference type="EMBL" id="JBHSOZ010000002">
    <property type="protein sequence ID" value="MFC5711397.1"/>
    <property type="molecule type" value="Genomic_DNA"/>
</dbReference>
<evidence type="ECO:0000313" key="4">
    <source>
        <dbReference type="Proteomes" id="UP001596142"/>
    </source>
</evidence>
<proteinExistence type="predicted"/>
<feature type="region of interest" description="Disordered" evidence="1">
    <location>
        <begin position="276"/>
        <end position="298"/>
    </location>
</feature>
<keyword evidence="4" id="KW-1185">Reference proteome</keyword>
<reference evidence="4" key="1">
    <citation type="journal article" date="2019" name="Int. J. Syst. Evol. Microbiol.">
        <title>The Global Catalogue of Microorganisms (GCM) 10K type strain sequencing project: providing services to taxonomists for standard genome sequencing and annotation.</title>
        <authorList>
            <consortium name="The Broad Institute Genomics Platform"/>
            <consortium name="The Broad Institute Genome Sequencing Center for Infectious Disease"/>
            <person name="Wu L."/>
            <person name="Ma J."/>
        </authorList>
    </citation>
    <scope>NUCLEOTIDE SEQUENCE [LARGE SCALE GENOMIC DNA]</scope>
    <source>
        <strain evidence="4">CECT 7184</strain>
    </source>
</reference>
<evidence type="ECO:0000259" key="2">
    <source>
        <dbReference type="Pfam" id="PF13614"/>
    </source>
</evidence>
<dbReference type="Gene3D" id="3.40.50.300">
    <property type="entry name" value="P-loop containing nucleotide triphosphate hydrolases"/>
    <property type="match status" value="1"/>
</dbReference>
<dbReference type="PANTHER" id="PTHR43384">
    <property type="entry name" value="SEPTUM SITE-DETERMINING PROTEIN MIND HOMOLOG, CHLOROPLASTIC-RELATED"/>
    <property type="match status" value="1"/>
</dbReference>
<dbReference type="RefSeq" id="WP_385937569.1">
    <property type="nucleotide sequence ID" value="NZ_JBHSOZ010000002.1"/>
</dbReference>
<dbReference type="InterPro" id="IPR025669">
    <property type="entry name" value="AAA_dom"/>
</dbReference>
<name>A0ABW0YKY3_9BACI</name>
<dbReference type="SUPFAM" id="SSF52540">
    <property type="entry name" value="P-loop containing nucleoside triphosphate hydrolases"/>
    <property type="match status" value="1"/>
</dbReference>
<organism evidence="3 4">
    <name type="scientific">Thalassorhabdus alkalitolerans</name>
    <dbReference type="NCBI Taxonomy" id="2282697"/>
    <lineage>
        <taxon>Bacteria</taxon>
        <taxon>Bacillati</taxon>
        <taxon>Bacillota</taxon>
        <taxon>Bacilli</taxon>
        <taxon>Bacillales</taxon>
        <taxon>Bacillaceae</taxon>
        <taxon>Thalassorhabdus</taxon>
    </lineage>
</organism>
<dbReference type="InterPro" id="IPR050625">
    <property type="entry name" value="ParA/MinD_ATPase"/>
</dbReference>
<accession>A0ABW0YKY3</accession>
<evidence type="ECO:0000313" key="3">
    <source>
        <dbReference type="EMBL" id="MFC5711397.1"/>
    </source>
</evidence>
<feature type="domain" description="AAA" evidence="2">
    <location>
        <begin position="18"/>
        <end position="182"/>
    </location>
</feature>
<protein>
    <submittedName>
        <fullName evidence="3">CpaE family protein</fullName>
    </submittedName>
</protein>
<comment type="caution">
    <text evidence="3">The sequence shown here is derived from an EMBL/GenBank/DDBJ whole genome shotgun (WGS) entry which is preliminary data.</text>
</comment>
<gene>
    <name evidence="3" type="ORF">ACFPU1_01240</name>
</gene>
<evidence type="ECO:0000256" key="1">
    <source>
        <dbReference type="SAM" id="MobiDB-lite"/>
    </source>
</evidence>